<gene>
    <name evidence="1" type="ORF">SDC9_107185</name>
</gene>
<dbReference type="AlphaFoldDB" id="A0A645BF47"/>
<accession>A0A645BF47</accession>
<protein>
    <submittedName>
        <fullName evidence="1">Uncharacterized protein</fullName>
    </submittedName>
</protein>
<comment type="caution">
    <text evidence="1">The sequence shown here is derived from an EMBL/GenBank/DDBJ whole genome shotgun (WGS) entry which is preliminary data.</text>
</comment>
<proteinExistence type="predicted"/>
<evidence type="ECO:0000313" key="1">
    <source>
        <dbReference type="EMBL" id="MPM60334.1"/>
    </source>
</evidence>
<organism evidence="1">
    <name type="scientific">bioreactor metagenome</name>
    <dbReference type="NCBI Taxonomy" id="1076179"/>
    <lineage>
        <taxon>unclassified sequences</taxon>
        <taxon>metagenomes</taxon>
        <taxon>ecological metagenomes</taxon>
    </lineage>
</organism>
<dbReference type="EMBL" id="VSSQ01017745">
    <property type="protein sequence ID" value="MPM60334.1"/>
    <property type="molecule type" value="Genomic_DNA"/>
</dbReference>
<name>A0A645BF47_9ZZZZ</name>
<reference evidence="1" key="1">
    <citation type="submission" date="2019-08" db="EMBL/GenBank/DDBJ databases">
        <authorList>
            <person name="Kucharzyk K."/>
            <person name="Murdoch R.W."/>
            <person name="Higgins S."/>
            <person name="Loffler F."/>
        </authorList>
    </citation>
    <scope>NUCLEOTIDE SEQUENCE</scope>
</reference>
<sequence length="70" mass="7541">MVLLNNLQYFPGQSILPAQDQAVTDMGGDDGGGYSRIGLVMQIAHPDLVFLKIVRTLKFTDVVVIPAKPG</sequence>